<dbReference type="GO" id="GO:0008757">
    <property type="term" value="F:S-adenosylmethionine-dependent methyltransferase activity"/>
    <property type="evidence" value="ECO:0007669"/>
    <property type="project" value="InterPro"/>
</dbReference>
<dbReference type="Gene3D" id="3.40.50.150">
    <property type="entry name" value="Vaccinia Virus protein VP39"/>
    <property type="match status" value="1"/>
</dbReference>
<dbReference type="AlphaFoldDB" id="A0A0N8PT50"/>
<sequence length="300" mass="33930">MLENKRIIKLLRRAKLLKDAPAAQPKDLFEVNYEAIREPKKPVGIGYNPTVIENIISGLQGHGYTVEDYAIDIAGYRDYYTQAAYDQKYPNYYRPVIWEKSLEHYIAAQLLALQPDDVYIDIASEGSPVPEIYSRLYGSNSYRQDMIYPAGLNDHMIGGDAGDMPVPDGFASKMALHCSFEHFEGDADMRFFREIGRVLRPGGAVCIVPFYLFDQYAILTDPEVSVPQGVPFESDAVVYCRRGWNNRHGRFYNPDNVIKRLSNNLNGLTMKIYKITNAKEADPRCYAEFAALITKPAGTA</sequence>
<dbReference type="Pfam" id="PF08241">
    <property type="entry name" value="Methyltransf_11"/>
    <property type="match status" value="1"/>
</dbReference>
<proteinExistence type="predicted"/>
<dbReference type="SUPFAM" id="SSF53335">
    <property type="entry name" value="S-adenosyl-L-methionine-dependent methyltransferases"/>
    <property type="match status" value="1"/>
</dbReference>
<dbReference type="EMBL" id="LJCR01000042">
    <property type="protein sequence ID" value="KPV54541.1"/>
    <property type="molecule type" value="Genomic_DNA"/>
</dbReference>
<protein>
    <recommendedName>
        <fullName evidence="1">Methyltransferase type 11 domain-containing protein</fullName>
    </recommendedName>
</protein>
<evidence type="ECO:0000259" key="1">
    <source>
        <dbReference type="Pfam" id="PF08241"/>
    </source>
</evidence>
<evidence type="ECO:0000313" key="2">
    <source>
        <dbReference type="EMBL" id="KPV54541.1"/>
    </source>
</evidence>
<dbReference type="InterPro" id="IPR029063">
    <property type="entry name" value="SAM-dependent_MTases_sf"/>
</dbReference>
<feature type="domain" description="Methyltransferase type 11" evidence="1">
    <location>
        <begin position="156"/>
        <end position="207"/>
    </location>
</feature>
<keyword evidence="3" id="KW-1185">Reference proteome</keyword>
<evidence type="ECO:0000313" key="3">
    <source>
        <dbReference type="Proteomes" id="UP000050509"/>
    </source>
</evidence>
<reference evidence="2 3" key="1">
    <citation type="submission" date="2015-09" db="EMBL/GenBank/DDBJ databases">
        <title>Draft genome sequence of Kouleothrix aurantiaca JCM 19913.</title>
        <authorList>
            <person name="Hemp J."/>
        </authorList>
    </citation>
    <scope>NUCLEOTIDE SEQUENCE [LARGE SCALE GENOMIC DNA]</scope>
    <source>
        <strain evidence="2 3">COM-B</strain>
    </source>
</reference>
<accession>A0A0N8PT50</accession>
<dbReference type="Proteomes" id="UP000050509">
    <property type="component" value="Unassembled WGS sequence"/>
</dbReference>
<comment type="caution">
    <text evidence="2">The sequence shown here is derived from an EMBL/GenBank/DDBJ whole genome shotgun (WGS) entry which is preliminary data.</text>
</comment>
<gene>
    <name evidence="2" type="ORF">SE17_03140</name>
</gene>
<dbReference type="InterPro" id="IPR013216">
    <property type="entry name" value="Methyltransf_11"/>
</dbReference>
<name>A0A0N8PT50_9CHLR</name>
<organism evidence="2 3">
    <name type="scientific">Kouleothrix aurantiaca</name>
    <dbReference type="NCBI Taxonomy" id="186479"/>
    <lineage>
        <taxon>Bacteria</taxon>
        <taxon>Bacillati</taxon>
        <taxon>Chloroflexota</taxon>
        <taxon>Chloroflexia</taxon>
        <taxon>Chloroflexales</taxon>
        <taxon>Roseiflexineae</taxon>
        <taxon>Roseiflexaceae</taxon>
        <taxon>Kouleothrix</taxon>
    </lineage>
</organism>